<proteinExistence type="predicted"/>
<dbReference type="Proteomes" id="UP000436006">
    <property type="component" value="Unassembled WGS sequence"/>
</dbReference>
<evidence type="ECO:0000259" key="1">
    <source>
        <dbReference type="Pfam" id="PF13480"/>
    </source>
</evidence>
<accession>A0A7K1SLB5</accession>
<dbReference type="AlphaFoldDB" id="A0A7K1SLB5"/>
<dbReference type="InterPro" id="IPR038740">
    <property type="entry name" value="BioF2-like_GNAT_dom"/>
</dbReference>
<feature type="domain" description="BioF2-like acetyltransferase" evidence="1">
    <location>
        <begin position="198"/>
        <end position="341"/>
    </location>
</feature>
<dbReference type="GO" id="GO:0016740">
    <property type="term" value="F:transferase activity"/>
    <property type="evidence" value="ECO:0007669"/>
    <property type="project" value="UniProtKB-KW"/>
</dbReference>
<sequence>MVIQQPSGQKKLTNSTVSELRFVKLTSPYEAITTGTDKAFGAAIADWCQALEVARIPQVMQTFYQVYRQDEPIAFVVTHTLHKLNLARYFPASLKSFFLRLQQMGLSVFYLTILFAEIPLANRPGIVFTVDLTPEEQDVVESFVVNWLMANCSYDLLCVKKAHGREIDGLATVPFLANMAMDLPFDDFNHYVQQRSTNARYTIRRNKRTFEEAGCYFQWRDTVAPFEAEIMALYDSTCAYHAQRDEMEVPIPIGKSYFDALDQVQTLRKKVLTIWQKETMIGFGVMIESNGAWFFKICGLDYERAPAVRAYFNLYYELIAEALRHGVHYVDFGANTYETKRRIGASPRDTYYSLHFKKWLFKPLLYVLKMTVNNHKKETLAP</sequence>
<protein>
    <submittedName>
        <fullName evidence="2">GNAT family N-acetyltransferase</fullName>
    </submittedName>
</protein>
<dbReference type="SUPFAM" id="SSF55729">
    <property type="entry name" value="Acyl-CoA N-acyltransferases (Nat)"/>
    <property type="match status" value="1"/>
</dbReference>
<dbReference type="Gene3D" id="3.40.630.30">
    <property type="match status" value="1"/>
</dbReference>
<dbReference type="InterPro" id="IPR016181">
    <property type="entry name" value="Acyl_CoA_acyltransferase"/>
</dbReference>
<gene>
    <name evidence="2" type="ORF">GO755_31510</name>
</gene>
<reference evidence="2 3" key="1">
    <citation type="submission" date="2019-12" db="EMBL/GenBank/DDBJ databases">
        <title>Spirosoma sp. HMF4905 genome sequencing and assembly.</title>
        <authorList>
            <person name="Kang H."/>
            <person name="Cha I."/>
            <person name="Kim H."/>
            <person name="Joh K."/>
        </authorList>
    </citation>
    <scope>NUCLEOTIDE SEQUENCE [LARGE SCALE GENOMIC DNA]</scope>
    <source>
        <strain evidence="2 3">HMF4905</strain>
    </source>
</reference>
<evidence type="ECO:0000313" key="2">
    <source>
        <dbReference type="EMBL" id="MVM34599.1"/>
    </source>
</evidence>
<keyword evidence="2" id="KW-0808">Transferase</keyword>
<dbReference type="EMBL" id="WPIN01000016">
    <property type="protein sequence ID" value="MVM34599.1"/>
    <property type="molecule type" value="Genomic_DNA"/>
</dbReference>
<dbReference type="Pfam" id="PF13480">
    <property type="entry name" value="Acetyltransf_6"/>
    <property type="match status" value="1"/>
</dbReference>
<keyword evidence="3" id="KW-1185">Reference proteome</keyword>
<dbReference type="RefSeq" id="WP_157589413.1">
    <property type="nucleotide sequence ID" value="NZ_WPIN01000016.1"/>
</dbReference>
<organism evidence="2 3">
    <name type="scientific">Spirosoma arboris</name>
    <dbReference type="NCBI Taxonomy" id="2682092"/>
    <lineage>
        <taxon>Bacteria</taxon>
        <taxon>Pseudomonadati</taxon>
        <taxon>Bacteroidota</taxon>
        <taxon>Cytophagia</taxon>
        <taxon>Cytophagales</taxon>
        <taxon>Cytophagaceae</taxon>
        <taxon>Spirosoma</taxon>
    </lineage>
</organism>
<comment type="caution">
    <text evidence="2">The sequence shown here is derived from an EMBL/GenBank/DDBJ whole genome shotgun (WGS) entry which is preliminary data.</text>
</comment>
<evidence type="ECO:0000313" key="3">
    <source>
        <dbReference type="Proteomes" id="UP000436006"/>
    </source>
</evidence>
<name>A0A7K1SLB5_9BACT</name>